<feature type="binding site" evidence="8">
    <location>
        <position position="302"/>
    </location>
    <ligand>
        <name>FAD</name>
        <dbReference type="ChEBI" id="CHEBI:57692"/>
    </ligand>
</feature>
<dbReference type="PRINTS" id="PR00368">
    <property type="entry name" value="FADPNR"/>
</dbReference>
<dbReference type="GO" id="GO:0006749">
    <property type="term" value="P:glutathione metabolic process"/>
    <property type="evidence" value="ECO:0007669"/>
    <property type="project" value="TreeGrafter"/>
</dbReference>
<dbReference type="NCBIfam" id="NF004776">
    <property type="entry name" value="PRK06116.1"/>
    <property type="match status" value="1"/>
</dbReference>
<dbReference type="InterPro" id="IPR016156">
    <property type="entry name" value="FAD/NAD-linked_Rdtase_dimer_sf"/>
</dbReference>
<sequence length="464" mass="49620">MPSYDFDLFVIGGGSAGVRCARIAAGHGARVGIAESRFWGGTCVNVGCVPKKIMVQAAEYGQWAADAGAFGWDIENRGHDWSVLREARDREVARLNGIYRRLLEGNGARVFEAHARFLDAHTLQVGEERVTAERIVIAVGGRPIRPDLPGIDCVMISDDLFTLEKRPEKIIIVGGGYIGVEFAGLLHALGSEVVLTYRQRWPLRGFDQELREGLAEALTAQGIKINPGETITGFGAAGDGRIVELASGRVLEADAVLVAVGREPATQGLGLEEAGVAVDARGAVAVDEDHVTSVPHIYAIGDVTDRLNLTPMATAVGHALADTLFGGRPRRASYDNVPKAVFSSPPIGSVGLTEEEAAARGPTDIYLTRFTPMRHTISKREGRRSLMKVVVDAKTDRLLGIHMLGEDAPEILQGFAVAVVNGLTKAQLDATIGIHPTAAEEFVTLRSPARRAGDTQDEGGREEV</sequence>
<reference evidence="14" key="3">
    <citation type="submission" date="2023-09" db="EMBL/GenBank/DDBJ databases">
        <authorList>
            <person name="Schober I."/>
            <person name="Bunk B."/>
        </authorList>
    </citation>
    <scope>NUCLEOTIDE SEQUENCE</scope>
    <source>
        <strain evidence="14">DSM 103800</strain>
    </source>
</reference>
<dbReference type="Pfam" id="PF02852">
    <property type="entry name" value="Pyr_redox_dim"/>
    <property type="match status" value="1"/>
</dbReference>
<evidence type="ECO:0000259" key="12">
    <source>
        <dbReference type="Pfam" id="PF07992"/>
    </source>
</evidence>
<dbReference type="EC" id="1.8.1.7" evidence="14"/>
<dbReference type="GO" id="GO:0045454">
    <property type="term" value="P:cell redox homeostasis"/>
    <property type="evidence" value="ECO:0007669"/>
    <property type="project" value="InterPro"/>
</dbReference>
<evidence type="ECO:0000256" key="1">
    <source>
        <dbReference type="ARBA" id="ARBA00007532"/>
    </source>
</evidence>
<feature type="binding site" evidence="8">
    <location>
        <position position="52"/>
    </location>
    <ligand>
        <name>FAD</name>
        <dbReference type="ChEBI" id="CHEBI:57692"/>
    </ligand>
</feature>
<dbReference type="RefSeq" id="WP_075798552.1">
    <property type="nucleotide sequence ID" value="NZ_CP015583.1"/>
</dbReference>
<dbReference type="Proteomes" id="UP001258945">
    <property type="component" value="Unassembled WGS sequence"/>
</dbReference>
<dbReference type="InterPro" id="IPR012999">
    <property type="entry name" value="Pyr_OxRdtase_I_AS"/>
</dbReference>
<comment type="similarity">
    <text evidence="1 10">Belongs to the class-I pyridine nucleotide-disulfide oxidoreductase family.</text>
</comment>
<evidence type="ECO:0000256" key="3">
    <source>
        <dbReference type="ARBA" id="ARBA00022827"/>
    </source>
</evidence>
<feature type="domain" description="Pyridine nucleotide-disulphide oxidoreductase dimerisation" evidence="11">
    <location>
        <begin position="337"/>
        <end position="445"/>
    </location>
</feature>
<dbReference type="EMBL" id="JAVVDO010000002">
    <property type="protein sequence ID" value="MDT8329723.1"/>
    <property type="molecule type" value="Genomic_DNA"/>
</dbReference>
<evidence type="ECO:0000256" key="8">
    <source>
        <dbReference type="PIRSR" id="PIRSR000350-3"/>
    </source>
</evidence>
<dbReference type="Gene3D" id="3.30.390.30">
    <property type="match status" value="1"/>
</dbReference>
<feature type="binding site" evidence="8">
    <location>
        <position position="261"/>
    </location>
    <ligand>
        <name>NAD(+)</name>
        <dbReference type="ChEBI" id="CHEBI:57540"/>
    </ligand>
</feature>
<evidence type="ECO:0000256" key="5">
    <source>
        <dbReference type="ARBA" id="ARBA00023157"/>
    </source>
</evidence>
<feature type="active site" description="Proton acceptor" evidence="7">
    <location>
        <position position="435"/>
    </location>
</feature>
<dbReference type="InterPro" id="IPR023753">
    <property type="entry name" value="FAD/NAD-binding_dom"/>
</dbReference>
<keyword evidence="8" id="KW-0520">NAD</keyword>
<dbReference type="InterPro" id="IPR036188">
    <property type="entry name" value="FAD/NAD-bd_sf"/>
</dbReference>
<dbReference type="EMBL" id="CP015583">
    <property type="protein sequence ID" value="APT57730.1"/>
    <property type="molecule type" value="Genomic_DNA"/>
</dbReference>
<evidence type="ECO:0000256" key="4">
    <source>
        <dbReference type="ARBA" id="ARBA00023002"/>
    </source>
</evidence>
<dbReference type="Pfam" id="PF07992">
    <property type="entry name" value="Pyr_redox_2"/>
    <property type="match status" value="1"/>
</dbReference>
<dbReference type="InterPro" id="IPR046952">
    <property type="entry name" value="GSHR/TRXR-like"/>
</dbReference>
<dbReference type="PIRSF" id="PIRSF000350">
    <property type="entry name" value="Mercury_reductase_MerA"/>
    <property type="match status" value="1"/>
</dbReference>
<reference evidence="13 15" key="1">
    <citation type="submission" date="2016-05" db="EMBL/GenBank/DDBJ databases">
        <title>Complete Genome and Methylome Analysis of Psychrotrophic Bacterial Isolates from Antarctic Lake Untersee.</title>
        <authorList>
            <person name="Fomenkov A."/>
            <person name="Akimov V.N."/>
            <person name="Vasilyeva L.V."/>
            <person name="Andersen D."/>
            <person name="Vincze T."/>
            <person name="Roberts R.J."/>
        </authorList>
    </citation>
    <scope>NUCLEOTIDE SEQUENCE [LARGE SCALE GENOMIC DNA]</scope>
    <source>
        <strain evidence="13 15">U14-5</strain>
    </source>
</reference>
<dbReference type="Proteomes" id="UP000185494">
    <property type="component" value="Chromosome 1"/>
</dbReference>
<proteinExistence type="inferred from homology"/>
<dbReference type="PANTHER" id="PTHR42737:SF2">
    <property type="entry name" value="GLUTATHIONE REDUCTASE"/>
    <property type="match status" value="1"/>
</dbReference>
<keyword evidence="5" id="KW-1015">Disulfide bond</keyword>
<evidence type="ECO:0000259" key="11">
    <source>
        <dbReference type="Pfam" id="PF02852"/>
    </source>
</evidence>
<dbReference type="InterPro" id="IPR004099">
    <property type="entry name" value="Pyr_nucl-diS_OxRdtase_dimer"/>
</dbReference>
<reference evidence="14 16" key="2">
    <citation type="journal article" date="2019" name="Microb. Pathog.">
        <title>Comparison of VITEK 2, MALDI-TOF MS, 16S rRNA gene sequencing, and whole-genome sequencing for identification of Roseomonas mucosa.</title>
        <authorList>
            <person name="Rudolph W.W."/>
            <person name="Gunzer F."/>
            <person name="Trauth M."/>
            <person name="Bunk B."/>
            <person name="Bigge R."/>
            <person name="Schrottner P."/>
        </authorList>
    </citation>
    <scope>NUCLEOTIDE SEQUENCE [LARGE SCALE GENOMIC DNA]</scope>
    <source>
        <strain evidence="14 16">DSM 103800</strain>
    </source>
</reference>
<keyword evidence="6 10" id="KW-0676">Redox-active center</keyword>
<evidence type="ECO:0000256" key="10">
    <source>
        <dbReference type="RuleBase" id="RU003691"/>
    </source>
</evidence>
<evidence type="ECO:0000313" key="15">
    <source>
        <dbReference type="Proteomes" id="UP000185494"/>
    </source>
</evidence>
<accession>A0A1L7AG96</accession>
<feature type="domain" description="FAD/NAD(P)-binding" evidence="12">
    <location>
        <begin position="6"/>
        <end position="315"/>
    </location>
</feature>
<dbReference type="PRINTS" id="PR00411">
    <property type="entry name" value="PNDRDTASEI"/>
</dbReference>
<evidence type="ECO:0000313" key="14">
    <source>
        <dbReference type="EMBL" id="MDT8329723.1"/>
    </source>
</evidence>
<keyword evidence="8" id="KW-0547">Nucleotide-binding</keyword>
<dbReference type="AlphaFoldDB" id="A0A1L7AG96"/>
<keyword evidence="16" id="KW-1185">Reference proteome</keyword>
<dbReference type="eggNOG" id="COG1249">
    <property type="taxonomic scope" value="Bacteria"/>
</dbReference>
<dbReference type="GO" id="GO:0004362">
    <property type="term" value="F:glutathione-disulfide reductase (NADPH) activity"/>
    <property type="evidence" value="ECO:0007669"/>
    <property type="project" value="UniProtKB-EC"/>
</dbReference>
<keyword evidence="3 8" id="KW-0274">FAD</keyword>
<comment type="cofactor">
    <cofactor evidence="8">
        <name>FAD</name>
        <dbReference type="ChEBI" id="CHEBI:57692"/>
    </cofactor>
    <text evidence="8">Binds 1 FAD per subunit.</text>
</comment>
<dbReference type="PROSITE" id="PS00076">
    <property type="entry name" value="PYRIDINE_REDOX_1"/>
    <property type="match status" value="1"/>
</dbReference>
<dbReference type="Gene3D" id="3.50.50.60">
    <property type="entry name" value="FAD/NAD(P)-binding domain"/>
    <property type="match status" value="2"/>
</dbReference>
<protein>
    <submittedName>
        <fullName evidence="13">Glutathione-disulfide reductase</fullName>
        <ecNumber evidence="14">1.8.1.7</ecNumber>
    </submittedName>
</protein>
<feature type="disulfide bond" description="Redox-active" evidence="9">
    <location>
        <begin position="43"/>
        <end position="48"/>
    </location>
</feature>
<evidence type="ECO:0000256" key="6">
    <source>
        <dbReference type="ARBA" id="ARBA00023284"/>
    </source>
</evidence>
<evidence type="ECO:0000256" key="2">
    <source>
        <dbReference type="ARBA" id="ARBA00022630"/>
    </source>
</evidence>
<evidence type="ECO:0000313" key="13">
    <source>
        <dbReference type="EMBL" id="APT57730.1"/>
    </source>
</evidence>
<dbReference type="SUPFAM" id="SSF51905">
    <property type="entry name" value="FAD/NAD(P)-binding domain"/>
    <property type="match status" value="1"/>
</dbReference>
<organism evidence="13 15">
    <name type="scientific">Roseomonas gilardii</name>
    <dbReference type="NCBI Taxonomy" id="257708"/>
    <lineage>
        <taxon>Bacteria</taxon>
        <taxon>Pseudomonadati</taxon>
        <taxon>Pseudomonadota</taxon>
        <taxon>Alphaproteobacteria</taxon>
        <taxon>Acetobacterales</taxon>
        <taxon>Roseomonadaceae</taxon>
        <taxon>Roseomonas</taxon>
    </lineage>
</organism>
<dbReference type="GO" id="GO:0005829">
    <property type="term" value="C:cytosol"/>
    <property type="evidence" value="ECO:0007669"/>
    <property type="project" value="TreeGrafter"/>
</dbReference>
<feature type="binding site" evidence="8">
    <location>
        <begin position="174"/>
        <end position="181"/>
    </location>
    <ligand>
        <name>NAD(+)</name>
        <dbReference type="ChEBI" id="CHEBI:57540"/>
    </ligand>
</feature>
<dbReference type="STRING" id="257708.RGI145_12035"/>
<dbReference type="GO" id="GO:0050660">
    <property type="term" value="F:flavin adenine dinucleotide binding"/>
    <property type="evidence" value="ECO:0007669"/>
    <property type="project" value="InterPro"/>
</dbReference>
<dbReference type="SUPFAM" id="SSF55424">
    <property type="entry name" value="FAD/NAD-linked reductases, dimerisation (C-terminal) domain"/>
    <property type="match status" value="1"/>
</dbReference>
<evidence type="ECO:0000313" key="16">
    <source>
        <dbReference type="Proteomes" id="UP001258945"/>
    </source>
</evidence>
<dbReference type="PANTHER" id="PTHR42737">
    <property type="entry name" value="GLUTATHIONE REDUCTASE"/>
    <property type="match status" value="1"/>
</dbReference>
<evidence type="ECO:0000256" key="9">
    <source>
        <dbReference type="PIRSR" id="PIRSR000350-4"/>
    </source>
</evidence>
<dbReference type="InterPro" id="IPR001100">
    <property type="entry name" value="Pyr_nuc-diS_OxRdtase"/>
</dbReference>
<keyword evidence="4 10" id="KW-0560">Oxidoreductase</keyword>
<dbReference type="GO" id="GO:0034599">
    <property type="term" value="P:cellular response to oxidative stress"/>
    <property type="evidence" value="ECO:0007669"/>
    <property type="project" value="TreeGrafter"/>
</dbReference>
<dbReference type="KEGG" id="rgi:RGI145_12035"/>
<name>A0A1L7AG96_9PROT</name>
<keyword evidence="2 10" id="KW-0285">Flavoprotein</keyword>
<evidence type="ECO:0000256" key="7">
    <source>
        <dbReference type="PIRSR" id="PIRSR000350-2"/>
    </source>
</evidence>
<gene>
    <name evidence="14" type="primary">gorA</name>
    <name evidence="13" type="ORF">RGI145_12035</name>
    <name evidence="14" type="ORF">RQ831_01585</name>
</gene>